<reference evidence="2" key="1">
    <citation type="submission" date="2025-08" db="UniProtKB">
        <authorList>
            <consortium name="RefSeq"/>
        </authorList>
    </citation>
    <scope>IDENTIFICATION</scope>
</reference>
<dbReference type="RefSeq" id="XP_011505316.1">
    <property type="nucleotide sequence ID" value="XM_011507014.1"/>
</dbReference>
<gene>
    <name evidence="2" type="primary">LOC105368102</name>
</gene>
<keyword evidence="1" id="KW-1185">Reference proteome</keyword>
<organism evidence="1 2">
    <name type="scientific">Ceratosolen solmsi marchali</name>
    <dbReference type="NCBI Taxonomy" id="326594"/>
    <lineage>
        <taxon>Eukaryota</taxon>
        <taxon>Metazoa</taxon>
        <taxon>Ecdysozoa</taxon>
        <taxon>Arthropoda</taxon>
        <taxon>Hexapoda</taxon>
        <taxon>Insecta</taxon>
        <taxon>Pterygota</taxon>
        <taxon>Neoptera</taxon>
        <taxon>Endopterygota</taxon>
        <taxon>Hymenoptera</taxon>
        <taxon>Apocrita</taxon>
        <taxon>Proctotrupomorpha</taxon>
        <taxon>Chalcidoidea</taxon>
        <taxon>Agaonidae</taxon>
        <taxon>Agaoninae</taxon>
        <taxon>Ceratosolen</taxon>
    </lineage>
</organism>
<proteinExistence type="predicted"/>
<dbReference type="GeneID" id="105368102"/>
<evidence type="ECO:0000313" key="2">
    <source>
        <dbReference type="RefSeq" id="XP_011505316.1"/>
    </source>
</evidence>
<accession>A0AAJ7E2D7</accession>
<dbReference type="Proteomes" id="UP000695007">
    <property type="component" value="Unplaced"/>
</dbReference>
<evidence type="ECO:0000313" key="1">
    <source>
        <dbReference type="Proteomes" id="UP000695007"/>
    </source>
</evidence>
<protein>
    <submittedName>
        <fullName evidence="2">Uncharacterized protein LOC105368102</fullName>
    </submittedName>
</protein>
<dbReference type="AlphaFoldDB" id="A0AAJ7E2D7"/>
<sequence length="164" mass="19604">MGATVRPREFDADQPSQTEQLANWISRVRSKKIMCRKNRKRNLRIEAVLSSVLYKAEQELRNKQLSRIMRWQQMRQRLIEDMGYKDGNYKTRTYKDSDLKNNLDESIQNKYDGIYKDDEDKVNCYDQIYTQEHYNTWAGQLCPELSSLDSFMSQLSEIKAPFQR</sequence>
<dbReference type="KEGG" id="csol:105368102"/>
<name>A0AAJ7E2D7_9HYME</name>